<gene>
    <name evidence="1" type="ORF">GGI25_002170</name>
</gene>
<reference evidence="1" key="1">
    <citation type="submission" date="2022-07" db="EMBL/GenBank/DDBJ databases">
        <title>Phylogenomic reconstructions and comparative analyses of Kickxellomycotina fungi.</title>
        <authorList>
            <person name="Reynolds N.K."/>
            <person name="Stajich J.E."/>
            <person name="Barry K."/>
            <person name="Grigoriev I.V."/>
            <person name="Crous P."/>
            <person name="Smith M.E."/>
        </authorList>
    </citation>
    <scope>NUCLEOTIDE SEQUENCE</scope>
    <source>
        <strain evidence="1">NRRL 3115</strain>
    </source>
</reference>
<organism evidence="1 2">
    <name type="scientific">Coemansia spiralis</name>
    <dbReference type="NCBI Taxonomy" id="417178"/>
    <lineage>
        <taxon>Eukaryota</taxon>
        <taxon>Fungi</taxon>
        <taxon>Fungi incertae sedis</taxon>
        <taxon>Zoopagomycota</taxon>
        <taxon>Kickxellomycotina</taxon>
        <taxon>Kickxellomycetes</taxon>
        <taxon>Kickxellales</taxon>
        <taxon>Kickxellaceae</taxon>
        <taxon>Coemansia</taxon>
    </lineage>
</organism>
<protein>
    <submittedName>
        <fullName evidence="1">Uncharacterized protein</fullName>
    </submittedName>
</protein>
<evidence type="ECO:0000313" key="2">
    <source>
        <dbReference type="Proteomes" id="UP001151518"/>
    </source>
</evidence>
<proteinExistence type="predicted"/>
<name>A0A9W8KZJ8_9FUNG</name>
<comment type="caution">
    <text evidence="1">The sequence shown here is derived from an EMBL/GenBank/DDBJ whole genome shotgun (WGS) entry which is preliminary data.</text>
</comment>
<evidence type="ECO:0000313" key="1">
    <source>
        <dbReference type="EMBL" id="KAJ2678582.1"/>
    </source>
</evidence>
<dbReference type="OrthoDB" id="5517020at2759"/>
<dbReference type="Proteomes" id="UP001151518">
    <property type="component" value="Unassembled WGS sequence"/>
</dbReference>
<accession>A0A9W8KZJ8</accession>
<dbReference type="AlphaFoldDB" id="A0A9W8KZJ8"/>
<dbReference type="EMBL" id="JANBTW010000019">
    <property type="protein sequence ID" value="KAJ2678582.1"/>
    <property type="molecule type" value="Genomic_DNA"/>
</dbReference>
<sequence>MVALAKLSRLGLWRRPSKKPPLTSSAQYLPTLIIRRIAHYVAADDSVLVNPTGSAANVSDGSGIGLDADPSVSSNQDRLAKGTRAMVAVCRSWRVAVIALFYSHIVLDINSTAMWISPYRKMMYEKCDAISNHAQTLARSARITAPFASVFTGHVLRILRENHLSEDVVFSKVTCLYLNLYTGTTVPVQELADYQQHIDEFCQFIEVLFPNAQEYHFQVSLFTDTDDNHMVGILLATLISRSSHRLQIAEYVHSSCGVGISGLLNVIGLTHISIQDHASTEECVELVRRNASTLVSVDLGIVDAPEFLPQLITDDSGAPITYPNLRNLAIHMKLLPKNLSASFPVLKHLSCTTGSLQNVNVVSSET</sequence>